<evidence type="ECO:0000313" key="9">
    <source>
        <dbReference type="Proteomes" id="UP000070452"/>
    </source>
</evidence>
<evidence type="ECO:0000256" key="2">
    <source>
        <dbReference type="ARBA" id="ARBA00022801"/>
    </source>
</evidence>
<dbReference type="EC" id="3.1.4.17" evidence="8"/>
<gene>
    <name evidence="8" type="primary">cpdA_1</name>
    <name evidence="6" type="ORF">AWT83_07530</name>
    <name evidence="7" type="ORF">CQR37_12980</name>
    <name evidence="8" type="ORF">DTPHA_600123</name>
</gene>
<evidence type="ECO:0000256" key="3">
    <source>
        <dbReference type="ARBA" id="ARBA00023004"/>
    </source>
</evidence>
<evidence type="ECO:0000313" key="8">
    <source>
        <dbReference type="EMBL" id="SAY62688.1"/>
    </source>
</evidence>
<dbReference type="EMBL" id="LRHK01000001">
    <property type="protein sequence ID" value="KWX18326.1"/>
    <property type="molecule type" value="Genomic_DNA"/>
</dbReference>
<dbReference type="PANTHER" id="PTHR42988">
    <property type="entry name" value="PHOSPHOHYDROLASE"/>
    <property type="match status" value="1"/>
</dbReference>
<accession>A0A0V7Y4P1</accession>
<protein>
    <submittedName>
        <fullName evidence="8">3',5'-cyclic adenosine monophosphate phosphodiesterase CpdA</fullName>
        <ecNumber evidence="8">3.1.4.17</ecNumber>
    </submittedName>
    <submittedName>
        <fullName evidence="7">Serine/threonine protein phosphatase</fullName>
    </submittedName>
</protein>
<dbReference type="AlphaFoldDB" id="A0A0V7Y4P1"/>
<dbReference type="InterPro" id="IPR004843">
    <property type="entry name" value="Calcineurin-like_PHP"/>
</dbReference>
<reference evidence="8 10" key="2">
    <citation type="submission" date="2016-04" db="EMBL/GenBank/DDBJ databases">
        <authorList>
            <person name="Millard A."/>
        </authorList>
    </citation>
    <scope>NUCLEOTIDE SEQUENCE [LARGE SCALE GENOMIC DNA]</scope>
    <source>
        <strain evidence="8">Isolate 22</strain>
    </source>
</reference>
<evidence type="ECO:0000256" key="1">
    <source>
        <dbReference type="ARBA" id="ARBA00022723"/>
    </source>
</evidence>
<dbReference type="Proteomes" id="UP000224303">
    <property type="component" value="Unassembled WGS sequence"/>
</dbReference>
<reference evidence="7 11" key="3">
    <citation type="submission" date="2017-10" db="EMBL/GenBank/DDBJ databases">
        <title>Draft genomes of the Enterococcus faecium isolated from human feces before and after Helicobacter pylori eradication therapy.</title>
        <authorList>
            <person name="Prianichniikov N.A."/>
            <person name="Glushchenko O.E."/>
            <person name="Malakhova M.V."/>
        </authorList>
    </citation>
    <scope>NUCLEOTIDE SEQUENCE [LARGE SCALE GENOMIC DNA]</scope>
    <source>
        <strain evidence="7 11">Hp_5-7</strain>
    </source>
</reference>
<comment type="caution">
    <text evidence="7">The sequence shown here is derived from an EMBL/GenBank/DDBJ whole genome shotgun (WGS) entry which is preliminary data.</text>
</comment>
<dbReference type="EMBL" id="PCGC01000046">
    <property type="protein sequence ID" value="PHL20646.1"/>
    <property type="molecule type" value="Genomic_DNA"/>
</dbReference>
<evidence type="ECO:0000313" key="6">
    <source>
        <dbReference type="EMBL" id="KWX18326.1"/>
    </source>
</evidence>
<keyword evidence="3" id="KW-0408">Iron</keyword>
<dbReference type="Proteomes" id="UP000070452">
    <property type="component" value="Unassembled WGS sequence"/>
</dbReference>
<proteinExistence type="inferred from homology"/>
<dbReference type="PANTHER" id="PTHR42988:SF2">
    <property type="entry name" value="CYCLIC NUCLEOTIDE PHOSPHODIESTERASE CBUA0032-RELATED"/>
    <property type="match status" value="1"/>
</dbReference>
<feature type="domain" description="Calcineurin-like phosphoesterase" evidence="5">
    <location>
        <begin position="1"/>
        <end position="199"/>
    </location>
</feature>
<dbReference type="SUPFAM" id="SSF56300">
    <property type="entry name" value="Metallo-dependent phosphatases"/>
    <property type="match status" value="1"/>
</dbReference>
<dbReference type="Pfam" id="PF00149">
    <property type="entry name" value="Metallophos"/>
    <property type="match status" value="1"/>
</dbReference>
<dbReference type="RefSeq" id="WP_002297853.1">
    <property type="nucleotide sequence ID" value="NZ_BPUK01000090.1"/>
</dbReference>
<sequence>MNILHISDIHFRREYEACEEGYKGMLATMQNPLIPLEQCIHHLLQQTPLDLVIISGDLTEDGEIDDYRYLKTWLENALGETTILVTLGNHDIKEHFWVGWCDEAASSAPYNQIVKYPEFTVISFDNSSYGYADGIVDDQQFQWLKKALEQEKDQPIFLVTHHHLLSHQSSIPKWPGTERFLKLIAPYDIRCILNGHTHHTFTDEINGIPYFTVSSMSFVGEDEGDGFVRFEERHGYNLYHLDQGRIVRQTTENFIPGNILKTLQMKD</sequence>
<evidence type="ECO:0000313" key="11">
    <source>
        <dbReference type="Proteomes" id="UP000224303"/>
    </source>
</evidence>
<dbReference type="GO" id="GO:0004114">
    <property type="term" value="F:3',5'-cyclic-nucleotide phosphodiesterase activity"/>
    <property type="evidence" value="ECO:0007669"/>
    <property type="project" value="UniProtKB-EC"/>
</dbReference>
<dbReference type="Gene3D" id="3.60.21.10">
    <property type="match status" value="1"/>
</dbReference>
<reference evidence="6 9" key="1">
    <citation type="submission" date="2016-01" db="EMBL/GenBank/DDBJ databases">
        <title>Molecular Mechanisms for transfer of large genomic segments between Enterococcus faecium strains.</title>
        <authorList>
            <person name="Garcia-Solache M.A."/>
            <person name="Lebreton F."/>
            <person name="Mclaughlin R.E."/>
            <person name="Whiteaker J.D."/>
            <person name="Gilmore M.S."/>
            <person name="Rice L.B."/>
        </authorList>
    </citation>
    <scope>NUCLEOTIDE SEQUENCE [LARGE SCALE GENOMIC DNA]</scope>
    <source>
        <strain evidence="6 9">D344RRF x C68</strain>
    </source>
</reference>
<comment type="similarity">
    <text evidence="4">Belongs to the cyclic nucleotide phosphodiesterase class-III family.</text>
</comment>
<evidence type="ECO:0000259" key="5">
    <source>
        <dbReference type="Pfam" id="PF00149"/>
    </source>
</evidence>
<name>A0A0V7Y4P1_ENTFC</name>
<dbReference type="Proteomes" id="UP000183509">
    <property type="component" value="Unassembled WGS sequence"/>
</dbReference>
<dbReference type="InterPro" id="IPR029052">
    <property type="entry name" value="Metallo-depent_PP-like"/>
</dbReference>
<keyword evidence="1" id="KW-0479">Metal-binding</keyword>
<evidence type="ECO:0000256" key="4">
    <source>
        <dbReference type="ARBA" id="ARBA00025742"/>
    </source>
</evidence>
<organism evidence="7 11">
    <name type="scientific">Enterococcus faecium</name>
    <name type="common">Streptococcus faecium</name>
    <dbReference type="NCBI Taxonomy" id="1352"/>
    <lineage>
        <taxon>Bacteria</taxon>
        <taxon>Bacillati</taxon>
        <taxon>Bacillota</taxon>
        <taxon>Bacilli</taxon>
        <taxon>Lactobacillales</taxon>
        <taxon>Enterococcaceae</taxon>
        <taxon>Enterococcus</taxon>
    </lineage>
</organism>
<keyword evidence="2 8" id="KW-0378">Hydrolase</keyword>
<dbReference type="GO" id="GO:0046872">
    <property type="term" value="F:metal ion binding"/>
    <property type="evidence" value="ECO:0007669"/>
    <property type="project" value="UniProtKB-KW"/>
</dbReference>
<dbReference type="EMBL" id="FKLM01000001">
    <property type="protein sequence ID" value="SAY62688.1"/>
    <property type="molecule type" value="Genomic_DNA"/>
</dbReference>
<evidence type="ECO:0000313" key="10">
    <source>
        <dbReference type="Proteomes" id="UP000183509"/>
    </source>
</evidence>
<dbReference type="InterPro" id="IPR050884">
    <property type="entry name" value="CNP_phosphodiesterase-III"/>
</dbReference>
<evidence type="ECO:0000313" key="7">
    <source>
        <dbReference type="EMBL" id="PHL20646.1"/>
    </source>
</evidence>